<protein>
    <submittedName>
        <fullName evidence="1">Uncharacterized protein</fullName>
    </submittedName>
</protein>
<dbReference type="Proteomes" id="UP000708208">
    <property type="component" value="Unassembled WGS sequence"/>
</dbReference>
<reference evidence="1" key="1">
    <citation type="submission" date="2021-06" db="EMBL/GenBank/DDBJ databases">
        <authorList>
            <person name="Hodson N. C."/>
            <person name="Mongue J. A."/>
            <person name="Jaron S. K."/>
        </authorList>
    </citation>
    <scope>NUCLEOTIDE SEQUENCE</scope>
</reference>
<accession>A0A8J2LFT8</accession>
<sequence length="192" mass="21193">PNGAEFKPADLQYEDARNCTSASVPTTPCRKTNSDVTTISSSSSIKCLTWAQSEIECVPKPSTPAESEDEYVSPPQTPKIHHLKYIIPVHFPTSHHVEQEGRMAEKIHRNLKCDYPEAQRLSPTITPDLCGNRLLIRDQIPTLVSPQKLDAFDASAESSTTNSPSGDCHSPMFLGAFDSEQVDESFSQTFQV</sequence>
<comment type="caution">
    <text evidence="1">The sequence shown here is derived from an EMBL/GenBank/DDBJ whole genome shotgun (WGS) entry which is preliminary data.</text>
</comment>
<gene>
    <name evidence="1" type="ORF">AFUS01_LOCUS32174</name>
</gene>
<dbReference type="EMBL" id="CAJVCH010523520">
    <property type="protein sequence ID" value="CAG7821869.1"/>
    <property type="molecule type" value="Genomic_DNA"/>
</dbReference>
<feature type="non-terminal residue" evidence="1">
    <location>
        <position position="1"/>
    </location>
</feature>
<organism evidence="1 2">
    <name type="scientific">Allacma fusca</name>
    <dbReference type="NCBI Taxonomy" id="39272"/>
    <lineage>
        <taxon>Eukaryota</taxon>
        <taxon>Metazoa</taxon>
        <taxon>Ecdysozoa</taxon>
        <taxon>Arthropoda</taxon>
        <taxon>Hexapoda</taxon>
        <taxon>Collembola</taxon>
        <taxon>Symphypleona</taxon>
        <taxon>Sminthuridae</taxon>
        <taxon>Allacma</taxon>
    </lineage>
</organism>
<feature type="non-terminal residue" evidence="1">
    <location>
        <position position="192"/>
    </location>
</feature>
<keyword evidence="2" id="KW-1185">Reference proteome</keyword>
<proteinExistence type="predicted"/>
<evidence type="ECO:0000313" key="2">
    <source>
        <dbReference type="Proteomes" id="UP000708208"/>
    </source>
</evidence>
<evidence type="ECO:0000313" key="1">
    <source>
        <dbReference type="EMBL" id="CAG7821869.1"/>
    </source>
</evidence>
<name>A0A8J2LFT8_9HEXA</name>
<dbReference type="AlphaFoldDB" id="A0A8J2LFT8"/>